<organism evidence="2 3">
    <name type="scientific">Streptomyces longispororuber</name>
    <dbReference type="NCBI Taxonomy" id="68230"/>
    <lineage>
        <taxon>Bacteria</taxon>
        <taxon>Bacillati</taxon>
        <taxon>Actinomycetota</taxon>
        <taxon>Actinomycetes</taxon>
        <taxon>Kitasatosporales</taxon>
        <taxon>Streptomycetaceae</taxon>
        <taxon>Streptomyces</taxon>
    </lineage>
</organism>
<evidence type="ECO:0000313" key="3">
    <source>
        <dbReference type="Proteomes" id="UP000608024"/>
    </source>
</evidence>
<comment type="caution">
    <text evidence="2">The sequence shown here is derived from an EMBL/GenBank/DDBJ whole genome shotgun (WGS) entry which is preliminary data.</text>
</comment>
<accession>A0A918ZQ97</accession>
<dbReference type="EMBL" id="BNBT01000047">
    <property type="protein sequence ID" value="GHE62915.1"/>
    <property type="molecule type" value="Genomic_DNA"/>
</dbReference>
<dbReference type="PROSITE" id="PS50902">
    <property type="entry name" value="FLAVODOXIN_LIKE"/>
    <property type="match status" value="1"/>
</dbReference>
<dbReference type="GO" id="GO:0010181">
    <property type="term" value="F:FMN binding"/>
    <property type="evidence" value="ECO:0007669"/>
    <property type="project" value="InterPro"/>
</dbReference>
<dbReference type="AlphaFoldDB" id="A0A918ZQ97"/>
<evidence type="ECO:0000313" key="2">
    <source>
        <dbReference type="EMBL" id="GHE62915.1"/>
    </source>
</evidence>
<dbReference type="InterPro" id="IPR026816">
    <property type="entry name" value="Flavodoxin_dom"/>
</dbReference>
<keyword evidence="3" id="KW-1185">Reference proteome</keyword>
<dbReference type="Gene3D" id="3.40.50.360">
    <property type="match status" value="1"/>
</dbReference>
<dbReference type="InterPro" id="IPR029039">
    <property type="entry name" value="Flavoprotein-like_sf"/>
</dbReference>
<dbReference type="SUPFAM" id="SSF52218">
    <property type="entry name" value="Flavoproteins"/>
    <property type="match status" value="1"/>
</dbReference>
<gene>
    <name evidence="2" type="primary">hemG</name>
    <name evidence="2" type="ORF">GCM10018785_34830</name>
</gene>
<reference evidence="2" key="2">
    <citation type="submission" date="2020-09" db="EMBL/GenBank/DDBJ databases">
        <authorList>
            <person name="Sun Q."/>
            <person name="Ohkuma M."/>
        </authorList>
    </citation>
    <scope>NUCLEOTIDE SEQUENCE</scope>
    <source>
        <strain evidence="2">JCM 4784</strain>
    </source>
</reference>
<dbReference type="Proteomes" id="UP000608024">
    <property type="component" value="Unassembled WGS sequence"/>
</dbReference>
<reference evidence="2" key="1">
    <citation type="journal article" date="2014" name="Int. J. Syst. Evol. Microbiol.">
        <title>Complete genome sequence of Corynebacterium casei LMG S-19264T (=DSM 44701T), isolated from a smear-ripened cheese.</title>
        <authorList>
            <consortium name="US DOE Joint Genome Institute (JGI-PGF)"/>
            <person name="Walter F."/>
            <person name="Albersmeier A."/>
            <person name="Kalinowski J."/>
            <person name="Ruckert C."/>
        </authorList>
    </citation>
    <scope>NUCLEOTIDE SEQUENCE</scope>
    <source>
        <strain evidence="2">JCM 4784</strain>
    </source>
</reference>
<dbReference type="RefSeq" id="WP_190136870.1">
    <property type="nucleotide sequence ID" value="NZ_BNBT01000047.1"/>
</dbReference>
<dbReference type="Pfam" id="PF12724">
    <property type="entry name" value="Flavodoxin_5"/>
    <property type="match status" value="1"/>
</dbReference>
<name>A0A918ZQ97_9ACTN</name>
<protein>
    <submittedName>
        <fullName evidence="2">Flavodoxin</fullName>
    </submittedName>
</protein>
<feature type="domain" description="Flavodoxin-like" evidence="1">
    <location>
        <begin position="5"/>
        <end position="159"/>
    </location>
</feature>
<proteinExistence type="predicted"/>
<evidence type="ECO:0000259" key="1">
    <source>
        <dbReference type="PROSITE" id="PS50902"/>
    </source>
</evidence>
<dbReference type="InterPro" id="IPR008254">
    <property type="entry name" value="Flavodoxin/NO_synth"/>
</dbReference>
<sequence>MARTVLVAYGSTYGSTAELARTVGDVLREAGLDTEVRPAADVPDLAPYEAVVLGGALYAGRWQRDARRFSRRHRWELARRPLWLLSSGPLDASATRRDLSAPAAVRRLAHRLGARAHVAFGGRLDERAKGRAARMIVRSGEGGDFRDFAAVTAWAESVARELTPQDVHGG</sequence>